<dbReference type="EMBL" id="AYYP01000068">
    <property type="protein sequence ID" value="KRM63186.1"/>
    <property type="molecule type" value="Genomic_DNA"/>
</dbReference>
<feature type="domain" description="Peptidase M13 N-terminal" evidence="9">
    <location>
        <begin position="25"/>
        <end position="404"/>
    </location>
</feature>
<evidence type="ECO:0000256" key="6">
    <source>
        <dbReference type="ARBA" id="ARBA00022833"/>
    </source>
</evidence>
<dbReference type="GO" id="GO:0046872">
    <property type="term" value="F:metal ion binding"/>
    <property type="evidence" value="ECO:0007669"/>
    <property type="project" value="UniProtKB-KW"/>
</dbReference>
<dbReference type="AlphaFoldDB" id="A0A0R2A9J3"/>
<dbReference type="GO" id="GO:0005886">
    <property type="term" value="C:plasma membrane"/>
    <property type="evidence" value="ECO:0007669"/>
    <property type="project" value="TreeGrafter"/>
</dbReference>
<dbReference type="InterPro" id="IPR000718">
    <property type="entry name" value="Peptidase_M13"/>
</dbReference>
<dbReference type="SUPFAM" id="SSF55486">
    <property type="entry name" value="Metalloproteases ('zincins'), catalytic domain"/>
    <property type="match status" value="1"/>
</dbReference>
<name>A0A0R2A9J3_9LACO</name>
<protein>
    <submittedName>
        <fullName evidence="10">Oligoendopeptidase o</fullName>
    </submittedName>
</protein>
<accession>A0A0R2A9J3</accession>
<dbReference type="InterPro" id="IPR008753">
    <property type="entry name" value="Peptidase_M13_N"/>
</dbReference>
<comment type="similarity">
    <text evidence="2">Belongs to the peptidase M13 family.</text>
</comment>
<dbReference type="Gene3D" id="3.40.390.10">
    <property type="entry name" value="Collagenase (Catalytic Domain)"/>
    <property type="match status" value="1"/>
</dbReference>
<comment type="caution">
    <text evidence="10">The sequence shown here is derived from an EMBL/GenBank/DDBJ whole genome shotgun (WGS) entry which is preliminary data.</text>
</comment>
<keyword evidence="7" id="KW-0482">Metalloprotease</keyword>
<dbReference type="PANTHER" id="PTHR11733:SF167">
    <property type="entry name" value="FI17812P1-RELATED"/>
    <property type="match status" value="1"/>
</dbReference>
<dbReference type="GO" id="GO:0016485">
    <property type="term" value="P:protein processing"/>
    <property type="evidence" value="ECO:0007669"/>
    <property type="project" value="TreeGrafter"/>
</dbReference>
<reference evidence="10 11" key="1">
    <citation type="journal article" date="2015" name="Genome Announc.">
        <title>Expanding the biotechnology potential of lactobacilli through comparative genomics of 213 strains and associated genera.</title>
        <authorList>
            <person name="Sun Z."/>
            <person name="Harris H.M."/>
            <person name="McCann A."/>
            <person name="Guo C."/>
            <person name="Argimon S."/>
            <person name="Zhang W."/>
            <person name="Yang X."/>
            <person name="Jeffery I.B."/>
            <person name="Cooney J.C."/>
            <person name="Kagawa T.F."/>
            <person name="Liu W."/>
            <person name="Song Y."/>
            <person name="Salvetti E."/>
            <person name="Wrobel A."/>
            <person name="Rasinkangas P."/>
            <person name="Parkhill J."/>
            <person name="Rea M.C."/>
            <person name="O'Sullivan O."/>
            <person name="Ritari J."/>
            <person name="Douillard F.P."/>
            <person name="Paul Ross R."/>
            <person name="Yang R."/>
            <person name="Briner A.E."/>
            <person name="Felis G.E."/>
            <person name="de Vos W.M."/>
            <person name="Barrangou R."/>
            <person name="Klaenhammer T.R."/>
            <person name="Caufield P.W."/>
            <person name="Cui Y."/>
            <person name="Zhang H."/>
            <person name="O'Toole P.W."/>
        </authorList>
    </citation>
    <scope>NUCLEOTIDE SEQUENCE [LARGE SCALE GENOMIC DNA]</scope>
    <source>
        <strain evidence="10 11">DSM 20509</strain>
    </source>
</reference>
<sequence>MRYNSLKLRKVIFVTQYPVNTAQIKDDLYLAVNGAWLKTAKIPADKPATGGFFDLADNIEKTLMADFEDFLNGKTHTDDPYLREFLKYYRLASDFDQREKLGFKPAKPFLKRIEDLKNLADWEEKLPSLTLAGYPSPVPLSVEADMKNTKAYALYADVASLILPDKTYYTKDNPQAPALLAIFQKMMAKLFQLAGYDDDFASQTIAQALEFDRSLAPHQKDSTERADYTKQYNPYSLAEFASFSSHLDLAAYAKTLVKTDDLDKVIVTEPNYYQALDEILNEDTFPQFKSWLLVRSLRAVAHYLTNEARIVAGQYQRALSGSKEAMKAKKAAYYLAADQFDQVVGLYYAHKYFGPEAKADVHRMVEQMISVYQKRLKANTWLSQATKDKAVLKLSTLGINVGYPDELHYLYKKFVVDENQDLLTNDLNFTKITLSDHYGRLKKEVDRTRWAMPAHMVNAYYNPSFNVIVFPAAILQAPFYSLKQKASENFGGIGAVIAHEISHAFDNNGAKFDEFGNLKNWWTDSDLKAFEDLAQAMISQFDGLETEAGKVNGKLVVSENIADAGGLSCALEAAKEDPQADISAFFINWARIWGVKASLERQKLLLAIDVHAPHVWRANMQPKNLADFYTTFNIQPGDKMWLAPADRVNIW</sequence>
<keyword evidence="6" id="KW-0862">Zinc</keyword>
<evidence type="ECO:0000256" key="2">
    <source>
        <dbReference type="ARBA" id="ARBA00007357"/>
    </source>
</evidence>
<dbReference type="PRINTS" id="PR00786">
    <property type="entry name" value="NEPRILYSIN"/>
</dbReference>
<dbReference type="OrthoDB" id="9775677at2"/>
<dbReference type="InterPro" id="IPR024079">
    <property type="entry name" value="MetalloPept_cat_dom_sf"/>
</dbReference>
<keyword evidence="3" id="KW-0645">Protease</keyword>
<gene>
    <name evidence="10" type="ORF">FC14_GL000782</name>
</gene>
<dbReference type="Pfam" id="PF05649">
    <property type="entry name" value="Peptidase_M13_N"/>
    <property type="match status" value="1"/>
</dbReference>
<dbReference type="Proteomes" id="UP000051008">
    <property type="component" value="Unassembled WGS sequence"/>
</dbReference>
<dbReference type="Pfam" id="PF01431">
    <property type="entry name" value="Peptidase_M13"/>
    <property type="match status" value="1"/>
</dbReference>
<evidence type="ECO:0000313" key="11">
    <source>
        <dbReference type="Proteomes" id="UP000051008"/>
    </source>
</evidence>
<dbReference type="PANTHER" id="PTHR11733">
    <property type="entry name" value="ZINC METALLOPROTEASE FAMILY M13 NEPRILYSIN-RELATED"/>
    <property type="match status" value="1"/>
</dbReference>
<evidence type="ECO:0000313" key="10">
    <source>
        <dbReference type="EMBL" id="KRM63186.1"/>
    </source>
</evidence>
<evidence type="ECO:0000256" key="1">
    <source>
        <dbReference type="ARBA" id="ARBA00001947"/>
    </source>
</evidence>
<evidence type="ECO:0000256" key="7">
    <source>
        <dbReference type="ARBA" id="ARBA00023049"/>
    </source>
</evidence>
<evidence type="ECO:0000256" key="5">
    <source>
        <dbReference type="ARBA" id="ARBA00022801"/>
    </source>
</evidence>
<feature type="domain" description="Peptidase M13 C-terminal" evidence="8">
    <location>
        <begin position="458"/>
        <end position="648"/>
    </location>
</feature>
<evidence type="ECO:0000259" key="9">
    <source>
        <dbReference type="Pfam" id="PF05649"/>
    </source>
</evidence>
<organism evidence="10 11">
    <name type="scientific">Ligilactobacillus agilis DSM 20509</name>
    <dbReference type="NCBI Taxonomy" id="1423718"/>
    <lineage>
        <taxon>Bacteria</taxon>
        <taxon>Bacillati</taxon>
        <taxon>Bacillota</taxon>
        <taxon>Bacilli</taxon>
        <taxon>Lactobacillales</taxon>
        <taxon>Lactobacillaceae</taxon>
        <taxon>Ligilactobacillus</taxon>
    </lineage>
</organism>
<evidence type="ECO:0000256" key="4">
    <source>
        <dbReference type="ARBA" id="ARBA00022723"/>
    </source>
</evidence>
<proteinExistence type="inferred from homology"/>
<dbReference type="PROSITE" id="PS51885">
    <property type="entry name" value="NEPRILYSIN"/>
    <property type="match status" value="1"/>
</dbReference>
<dbReference type="PATRIC" id="fig|1423718.3.peg.815"/>
<keyword evidence="11" id="KW-1185">Reference proteome</keyword>
<dbReference type="GO" id="GO:0004222">
    <property type="term" value="F:metalloendopeptidase activity"/>
    <property type="evidence" value="ECO:0007669"/>
    <property type="project" value="InterPro"/>
</dbReference>
<dbReference type="CDD" id="cd08662">
    <property type="entry name" value="M13"/>
    <property type="match status" value="1"/>
</dbReference>
<dbReference type="InterPro" id="IPR042089">
    <property type="entry name" value="Peptidase_M13_dom_2"/>
</dbReference>
<dbReference type="Gene3D" id="1.10.1380.10">
    <property type="entry name" value="Neutral endopeptidase , domain2"/>
    <property type="match status" value="1"/>
</dbReference>
<dbReference type="InterPro" id="IPR018497">
    <property type="entry name" value="Peptidase_M13_C"/>
</dbReference>
<comment type="cofactor">
    <cofactor evidence="1">
        <name>Zn(2+)</name>
        <dbReference type="ChEBI" id="CHEBI:29105"/>
    </cofactor>
</comment>
<keyword evidence="4" id="KW-0479">Metal-binding</keyword>
<keyword evidence="5" id="KW-0378">Hydrolase</keyword>
<evidence type="ECO:0000256" key="3">
    <source>
        <dbReference type="ARBA" id="ARBA00022670"/>
    </source>
</evidence>
<evidence type="ECO:0000259" key="8">
    <source>
        <dbReference type="Pfam" id="PF01431"/>
    </source>
</evidence>